<evidence type="ECO:0000313" key="3">
    <source>
        <dbReference type="Proteomes" id="UP000670475"/>
    </source>
</evidence>
<dbReference type="InterPro" id="IPR044930">
    <property type="entry name" value="Homing_endonuclease_His-Me"/>
</dbReference>
<accession>A0A940MA00</accession>
<proteinExistence type="predicted"/>
<dbReference type="GO" id="GO:0004519">
    <property type="term" value="F:endonuclease activity"/>
    <property type="evidence" value="ECO:0007669"/>
    <property type="project" value="UniProtKB-KW"/>
</dbReference>
<evidence type="ECO:0000313" key="2">
    <source>
        <dbReference type="EMBL" id="MBP0456230.1"/>
    </source>
</evidence>
<dbReference type="Proteomes" id="UP000670475">
    <property type="component" value="Unassembled WGS sequence"/>
</dbReference>
<dbReference type="InterPro" id="IPR003615">
    <property type="entry name" value="HNH_nuc"/>
</dbReference>
<dbReference type="Gene3D" id="3.90.75.10">
    <property type="entry name" value="Homing Intron 3 (I-ppo) Encoded Endonuclease, Chain A"/>
    <property type="match status" value="1"/>
</dbReference>
<protein>
    <submittedName>
        <fullName evidence="2">HNH endonuclease</fullName>
    </submittedName>
</protein>
<dbReference type="SUPFAM" id="SSF54060">
    <property type="entry name" value="His-Me finger endonucleases"/>
    <property type="match status" value="1"/>
</dbReference>
<dbReference type="EMBL" id="JAGIQL010000003">
    <property type="protein sequence ID" value="MBP0456230.1"/>
    <property type="molecule type" value="Genomic_DNA"/>
</dbReference>
<dbReference type="RefSeq" id="WP_209338005.1">
    <property type="nucleotide sequence ID" value="NZ_JAGIQL010000003.1"/>
</dbReference>
<name>A0A940MA00_9ACTN</name>
<keyword evidence="2" id="KW-0378">Hydrolase</keyword>
<comment type="caution">
    <text evidence="2">The sequence shown here is derived from an EMBL/GenBank/DDBJ whole genome shotgun (WGS) entry which is preliminary data.</text>
</comment>
<dbReference type="AlphaFoldDB" id="A0A940MA00"/>
<organism evidence="2 3">
    <name type="scientific">Streptomyces montanisoli</name>
    <dbReference type="NCBI Taxonomy" id="2798581"/>
    <lineage>
        <taxon>Bacteria</taxon>
        <taxon>Bacillati</taxon>
        <taxon>Actinomycetota</taxon>
        <taxon>Actinomycetes</taxon>
        <taxon>Kitasatosporales</taxon>
        <taxon>Streptomycetaceae</taxon>
        <taxon>Streptomyces</taxon>
    </lineage>
</organism>
<reference evidence="2" key="1">
    <citation type="submission" date="2021-03" db="EMBL/GenBank/DDBJ databases">
        <title>Whole genome sequence of Streptomyces bomunensis MMS17-BM035.</title>
        <authorList>
            <person name="Lee J.H."/>
        </authorList>
    </citation>
    <scope>NUCLEOTIDE SEQUENCE</scope>
    <source>
        <strain evidence="2">MMS17-BM035</strain>
    </source>
</reference>
<keyword evidence="3" id="KW-1185">Reference proteome</keyword>
<evidence type="ECO:0000259" key="1">
    <source>
        <dbReference type="Pfam" id="PF13392"/>
    </source>
</evidence>
<feature type="domain" description="HNH nuclease" evidence="1">
    <location>
        <begin position="64"/>
        <end position="113"/>
    </location>
</feature>
<keyword evidence="2" id="KW-0255">Endonuclease</keyword>
<sequence length="178" mass="20138">MPRPAAAERFAAKVNTAGPVSLYRDAPGPCHLWTGGARSKRQHDAGEHGEFYGTFRDGDRTIRAHRYAYELAYGPLPEPVDDDEPRPELDHKCRRRNCVNPAHLELTDHRTNTLRSTAPTAANARKTRCDKGHPFDDANTYRDRHGHRRCRTCRRHSRARARAVVTTLPAPTLERQAA</sequence>
<keyword evidence="2" id="KW-0540">Nuclease</keyword>
<gene>
    <name evidence="2" type="ORF">JFN87_01775</name>
</gene>
<dbReference type="Pfam" id="PF13392">
    <property type="entry name" value="HNH_3"/>
    <property type="match status" value="1"/>
</dbReference>
<dbReference type="InterPro" id="IPR044925">
    <property type="entry name" value="His-Me_finger_sf"/>
</dbReference>